<accession>A0AAX2CGB5</accession>
<dbReference type="AlphaFoldDB" id="A0AAX2CGB5"/>
<comment type="caution">
    <text evidence="1">The sequence shown here is derived from an EMBL/GenBank/DDBJ whole genome shotgun (WGS) entry which is preliminary data.</text>
</comment>
<evidence type="ECO:0000313" key="1">
    <source>
        <dbReference type="EMBL" id="SCL90681.1"/>
    </source>
</evidence>
<name>A0AAX2CGB5_9BACI</name>
<evidence type="ECO:0000313" key="2">
    <source>
        <dbReference type="Proteomes" id="UP000242164"/>
    </source>
</evidence>
<reference evidence="1 2" key="1">
    <citation type="submission" date="2016-08" db="EMBL/GenBank/DDBJ databases">
        <authorList>
            <person name="Loux V."/>
            <person name="Rue O."/>
        </authorList>
    </citation>
    <scope>NUCLEOTIDE SEQUENCE [LARGE SCALE GENOMIC DNA]</scope>
    <source>
        <strain evidence="1 2">AFSSA_08CEB44bac</strain>
    </source>
</reference>
<organism evidence="1 2">
    <name type="scientific">Bacillus cytotoxicus</name>
    <dbReference type="NCBI Taxonomy" id="580165"/>
    <lineage>
        <taxon>Bacteria</taxon>
        <taxon>Bacillati</taxon>
        <taxon>Bacillota</taxon>
        <taxon>Bacilli</taxon>
        <taxon>Bacillales</taxon>
        <taxon>Bacillaceae</taxon>
        <taxon>Bacillus</taxon>
        <taxon>Bacillus cereus group</taxon>
    </lineage>
</organism>
<proteinExistence type="predicted"/>
<sequence>MQILLIGTGNQKQIFDMYMRDEQTLN</sequence>
<dbReference type="Proteomes" id="UP000242164">
    <property type="component" value="Unassembled WGS sequence"/>
</dbReference>
<gene>
    <name evidence="1" type="ORF">BCB44BAC_01760</name>
</gene>
<dbReference type="EMBL" id="FMIK01000023">
    <property type="protein sequence ID" value="SCL90681.1"/>
    <property type="molecule type" value="Genomic_DNA"/>
</dbReference>
<protein>
    <submittedName>
        <fullName evidence="1">Uncharacterized protein</fullName>
    </submittedName>
</protein>